<evidence type="ECO:0000256" key="3">
    <source>
        <dbReference type="RuleBase" id="RU361235"/>
    </source>
</evidence>
<dbReference type="GO" id="GO:0052689">
    <property type="term" value="F:carboxylic ester hydrolase activity"/>
    <property type="evidence" value="ECO:0007669"/>
    <property type="project" value="TreeGrafter"/>
</dbReference>
<name>A0A0L0D5K9_THETB</name>
<dbReference type="AlphaFoldDB" id="A0A0L0D5K9"/>
<dbReference type="EC" id="3.1.1.-" evidence="3"/>
<dbReference type="SUPFAM" id="SSF53474">
    <property type="entry name" value="alpha/beta-Hydrolases"/>
    <property type="match status" value="1"/>
</dbReference>
<dbReference type="RefSeq" id="XP_013760359.1">
    <property type="nucleotide sequence ID" value="XM_013904905.1"/>
</dbReference>
<dbReference type="OMA" id="STMHAPR"/>
<dbReference type="Proteomes" id="UP000054408">
    <property type="component" value="Unassembled WGS sequence"/>
</dbReference>
<dbReference type="STRING" id="461836.A0A0L0D5K9"/>
<sequence>MRQFLGVPFAVPPLGELRFRKPVPAKPWTGVLSTKLNGPACPQPSTGLDQFANVSEDCLYLDVYAPVETPSTPLPVVVYFYGGSWEYGDIGGLTGDGIYNGIYWNNAFPNKAIIVTTNYRLGPFGWLASPLLAKEDPDGSTGNTGLQDQRLALMWVQKNIAAFGGDPNKVTIWGESAGAGSVSTHLVSPKSWPYFHAAIMNSGPPANWTARSLDMAEAHWDRVVTAVGCSAGDVLACMRAQPMETLVKHMENLPGELVSFTPVVDGVQLLDIPPQLVRNGSFHNVPVMLGSNLDEGTLFVPLKPSSSTADLVKWANFQFGAETASRVLAAYPESDYSSAFVRASALFGDAAMTCPVRRAARWITGHGGTTHTYFFTHTWLLIQLFDPSIGVCHGSDLVGAWDVVVAAIGPGEEKLANQMASYWSNMVASHNPNSPTTVPVAWPAYNASSDTNIEFNIPVSTQTGLHSAHCDFWDTIYAEEHPPLSPFSL</sequence>
<dbReference type="Pfam" id="PF00135">
    <property type="entry name" value="COesterase"/>
    <property type="match status" value="1"/>
</dbReference>
<dbReference type="ESTHER" id="thetb-a0a0l0d5k9">
    <property type="family name" value="Carb_B_Root"/>
</dbReference>
<evidence type="ECO:0000256" key="2">
    <source>
        <dbReference type="ARBA" id="ARBA00022801"/>
    </source>
</evidence>
<reference evidence="5 6" key="1">
    <citation type="submission" date="2010-05" db="EMBL/GenBank/DDBJ databases">
        <title>The Genome Sequence of Thecamonas trahens ATCC 50062.</title>
        <authorList>
            <consortium name="The Broad Institute Genome Sequencing Platform"/>
            <person name="Russ C."/>
            <person name="Cuomo C."/>
            <person name="Shea T."/>
            <person name="Young S.K."/>
            <person name="Zeng Q."/>
            <person name="Koehrsen M."/>
            <person name="Haas B."/>
            <person name="Borodovsky M."/>
            <person name="Guigo R."/>
            <person name="Alvarado L."/>
            <person name="Berlin A."/>
            <person name="Bochicchio J."/>
            <person name="Borenstein D."/>
            <person name="Chapman S."/>
            <person name="Chen Z."/>
            <person name="Freedman E."/>
            <person name="Gellesch M."/>
            <person name="Goldberg J."/>
            <person name="Griggs A."/>
            <person name="Gujja S."/>
            <person name="Heilman E."/>
            <person name="Heiman D."/>
            <person name="Hepburn T."/>
            <person name="Howarth C."/>
            <person name="Jen D."/>
            <person name="Larson L."/>
            <person name="Mehta T."/>
            <person name="Park D."/>
            <person name="Pearson M."/>
            <person name="Roberts A."/>
            <person name="Saif S."/>
            <person name="Shenoy N."/>
            <person name="Sisk P."/>
            <person name="Stolte C."/>
            <person name="Sykes S."/>
            <person name="Thomson T."/>
            <person name="Walk T."/>
            <person name="White J."/>
            <person name="Yandava C."/>
            <person name="Burger G."/>
            <person name="Gray M.W."/>
            <person name="Holland P.W.H."/>
            <person name="King N."/>
            <person name="Lang F.B.F."/>
            <person name="Roger A.J."/>
            <person name="Ruiz-Trillo I."/>
            <person name="Lander E."/>
            <person name="Nusbaum C."/>
        </authorList>
    </citation>
    <scope>NUCLEOTIDE SEQUENCE [LARGE SCALE GENOMIC DNA]</scope>
    <source>
        <strain evidence="5 6">ATCC 50062</strain>
    </source>
</reference>
<proteinExistence type="inferred from homology"/>
<evidence type="ECO:0000259" key="4">
    <source>
        <dbReference type="Pfam" id="PF00135"/>
    </source>
</evidence>
<dbReference type="eggNOG" id="KOG4389">
    <property type="taxonomic scope" value="Eukaryota"/>
</dbReference>
<dbReference type="PROSITE" id="PS00941">
    <property type="entry name" value="CARBOXYLESTERASE_B_2"/>
    <property type="match status" value="1"/>
</dbReference>
<evidence type="ECO:0000313" key="5">
    <source>
        <dbReference type="EMBL" id="KNC46583.1"/>
    </source>
</evidence>
<evidence type="ECO:0000313" key="6">
    <source>
        <dbReference type="Proteomes" id="UP000054408"/>
    </source>
</evidence>
<dbReference type="InterPro" id="IPR019819">
    <property type="entry name" value="Carboxylesterase_B_CS"/>
</dbReference>
<dbReference type="PANTHER" id="PTHR43918">
    <property type="entry name" value="ACETYLCHOLINESTERASE"/>
    <property type="match status" value="1"/>
</dbReference>
<dbReference type="EMBL" id="GL349443">
    <property type="protein sequence ID" value="KNC46583.1"/>
    <property type="molecule type" value="Genomic_DNA"/>
</dbReference>
<dbReference type="InterPro" id="IPR050654">
    <property type="entry name" value="AChE-related_enzymes"/>
</dbReference>
<dbReference type="PANTHER" id="PTHR43918:SF4">
    <property type="entry name" value="CARBOXYLIC ESTER HYDROLASE"/>
    <property type="match status" value="1"/>
</dbReference>
<gene>
    <name evidence="5" type="ORF">AMSG_03019</name>
</gene>
<comment type="similarity">
    <text evidence="1 3">Belongs to the type-B carboxylesterase/lipase family.</text>
</comment>
<organism evidence="5 6">
    <name type="scientific">Thecamonas trahens ATCC 50062</name>
    <dbReference type="NCBI Taxonomy" id="461836"/>
    <lineage>
        <taxon>Eukaryota</taxon>
        <taxon>Apusozoa</taxon>
        <taxon>Apusomonadida</taxon>
        <taxon>Apusomonadidae</taxon>
        <taxon>Thecamonas</taxon>
    </lineage>
</organism>
<keyword evidence="6" id="KW-1185">Reference proteome</keyword>
<feature type="domain" description="Carboxylesterase type B" evidence="4">
    <location>
        <begin position="2"/>
        <end position="473"/>
    </location>
</feature>
<dbReference type="InterPro" id="IPR002018">
    <property type="entry name" value="CarbesteraseB"/>
</dbReference>
<dbReference type="InterPro" id="IPR029058">
    <property type="entry name" value="AB_hydrolase_fold"/>
</dbReference>
<dbReference type="PROSITE" id="PS00122">
    <property type="entry name" value="CARBOXYLESTERASE_B_1"/>
    <property type="match status" value="1"/>
</dbReference>
<accession>A0A0L0D5K9</accession>
<dbReference type="GeneID" id="25562658"/>
<evidence type="ECO:0000256" key="1">
    <source>
        <dbReference type="ARBA" id="ARBA00005964"/>
    </source>
</evidence>
<dbReference type="InterPro" id="IPR019826">
    <property type="entry name" value="Carboxylesterase_B_AS"/>
</dbReference>
<dbReference type="OrthoDB" id="408631at2759"/>
<keyword evidence="2 3" id="KW-0378">Hydrolase</keyword>
<dbReference type="Gene3D" id="3.40.50.1820">
    <property type="entry name" value="alpha/beta hydrolase"/>
    <property type="match status" value="1"/>
</dbReference>
<protein>
    <recommendedName>
        <fullName evidence="3">Carboxylic ester hydrolase</fullName>
        <ecNumber evidence="3">3.1.1.-</ecNumber>
    </recommendedName>
</protein>